<keyword evidence="7" id="KW-1185">Reference proteome</keyword>
<evidence type="ECO:0000256" key="3">
    <source>
        <dbReference type="ARBA" id="ARBA00023235"/>
    </source>
</evidence>
<comment type="function">
    <text evidence="4 5">Catalyzes the interconversion of 2-phosphoglycerate and 3-phosphoglycerate.</text>
</comment>
<dbReference type="PIRSF" id="PIRSF000709">
    <property type="entry name" value="6PFK_2-Ptase"/>
    <property type="match status" value="1"/>
</dbReference>
<feature type="site" description="Transition state stabilizer" evidence="4">
    <location>
        <position position="182"/>
    </location>
</feature>
<comment type="similarity">
    <text evidence="1 4">Belongs to the phosphoglycerate mutase family. BPG-dependent PGAM subfamily.</text>
</comment>
<reference evidence="6 7" key="1">
    <citation type="submission" date="2020-09" db="EMBL/GenBank/DDBJ databases">
        <title>Paenibacillus sp. strain PR3 16S rRNA gene Genome sequencing and assembly.</title>
        <authorList>
            <person name="Kim J."/>
        </authorList>
    </citation>
    <scope>NUCLEOTIDE SEQUENCE [LARGE SCALE GENOMIC DNA]</scope>
    <source>
        <strain evidence="6 7">PR3</strain>
    </source>
</reference>
<dbReference type="Pfam" id="PF00300">
    <property type="entry name" value="His_Phos_1"/>
    <property type="match status" value="2"/>
</dbReference>
<dbReference type="Proteomes" id="UP000609346">
    <property type="component" value="Unassembled WGS sequence"/>
</dbReference>
<feature type="binding site" evidence="4">
    <location>
        <begin position="21"/>
        <end position="22"/>
    </location>
    <ligand>
        <name>substrate</name>
    </ligand>
</feature>
<dbReference type="EC" id="5.4.2.11" evidence="4 5"/>
<keyword evidence="4" id="KW-0312">Gluconeogenesis</keyword>
<dbReference type="InterPro" id="IPR001345">
    <property type="entry name" value="PG/BPGM_mutase_AS"/>
</dbReference>
<evidence type="ECO:0000256" key="4">
    <source>
        <dbReference type="HAMAP-Rule" id="MF_01039"/>
    </source>
</evidence>
<evidence type="ECO:0000313" key="7">
    <source>
        <dbReference type="Proteomes" id="UP000609346"/>
    </source>
</evidence>
<feature type="active site" description="Proton donor/acceptor" evidence="4">
    <location>
        <position position="87"/>
    </location>
</feature>
<dbReference type="InterPro" id="IPR013078">
    <property type="entry name" value="His_Pase_superF_clade-1"/>
</dbReference>
<feature type="binding site" evidence="4">
    <location>
        <begin position="8"/>
        <end position="15"/>
    </location>
    <ligand>
        <name>substrate</name>
    </ligand>
</feature>
<dbReference type="Gene3D" id="3.40.50.1240">
    <property type="entry name" value="Phosphoglycerate mutase-like"/>
    <property type="match status" value="1"/>
</dbReference>
<keyword evidence="3 4" id="KW-0413">Isomerase</keyword>
<dbReference type="NCBIfam" id="NF010713">
    <property type="entry name" value="PRK14115.1"/>
    <property type="match status" value="1"/>
</dbReference>
<dbReference type="SUPFAM" id="SSF53254">
    <property type="entry name" value="Phosphoglycerate mutase-like"/>
    <property type="match status" value="1"/>
</dbReference>
<dbReference type="InterPro" id="IPR029033">
    <property type="entry name" value="His_PPase_superfam"/>
</dbReference>
<feature type="binding site" evidence="4">
    <location>
        <begin position="87"/>
        <end position="90"/>
    </location>
    <ligand>
        <name>substrate</name>
    </ligand>
</feature>
<dbReference type="PANTHER" id="PTHR11931">
    <property type="entry name" value="PHOSPHOGLYCERATE MUTASE"/>
    <property type="match status" value="1"/>
</dbReference>
<name>A0ABR8MXE4_9BACL</name>
<dbReference type="SMART" id="SM00855">
    <property type="entry name" value="PGAM"/>
    <property type="match status" value="1"/>
</dbReference>
<organism evidence="6 7">
    <name type="scientific">Paenibacillus terricola</name>
    <dbReference type="NCBI Taxonomy" id="2763503"/>
    <lineage>
        <taxon>Bacteria</taxon>
        <taxon>Bacillati</taxon>
        <taxon>Bacillota</taxon>
        <taxon>Bacilli</taxon>
        <taxon>Bacillales</taxon>
        <taxon>Paenibacillaceae</taxon>
        <taxon>Paenibacillus</taxon>
    </lineage>
</organism>
<evidence type="ECO:0000256" key="2">
    <source>
        <dbReference type="ARBA" id="ARBA00023152"/>
    </source>
</evidence>
<evidence type="ECO:0000256" key="5">
    <source>
        <dbReference type="RuleBase" id="RU004512"/>
    </source>
</evidence>
<feature type="active site" description="Tele-phosphohistidine intermediate" evidence="4">
    <location>
        <position position="9"/>
    </location>
</feature>
<dbReference type="HAMAP" id="MF_01039">
    <property type="entry name" value="PGAM_GpmA"/>
    <property type="match status" value="1"/>
</dbReference>
<feature type="binding site" evidence="4">
    <location>
        <begin position="183"/>
        <end position="184"/>
    </location>
    <ligand>
        <name>substrate</name>
    </ligand>
</feature>
<comment type="pathway">
    <text evidence="4 5">Carbohydrate degradation; glycolysis; pyruvate from D-glyceraldehyde 3-phosphate: step 3/5.</text>
</comment>
<evidence type="ECO:0000313" key="6">
    <source>
        <dbReference type="EMBL" id="MBD3919716.1"/>
    </source>
</evidence>
<gene>
    <name evidence="4 6" type="primary">gpmA</name>
    <name evidence="6" type="ORF">H8B09_13205</name>
</gene>
<proteinExistence type="inferred from homology"/>
<comment type="caution">
    <text evidence="6">The sequence shown here is derived from an EMBL/GenBank/DDBJ whole genome shotgun (WGS) entry which is preliminary data.</text>
</comment>
<feature type="binding site" evidence="4">
    <location>
        <begin position="114"/>
        <end position="115"/>
    </location>
    <ligand>
        <name>substrate</name>
    </ligand>
</feature>
<accession>A0ABR8MXE4</accession>
<dbReference type="GO" id="GO:0004619">
    <property type="term" value="F:phosphoglycerate mutase activity"/>
    <property type="evidence" value="ECO:0007669"/>
    <property type="project" value="UniProtKB-EC"/>
</dbReference>
<comment type="catalytic activity">
    <reaction evidence="4 5">
        <text>(2R)-2-phosphoglycerate = (2R)-3-phosphoglycerate</text>
        <dbReference type="Rhea" id="RHEA:15901"/>
        <dbReference type="ChEBI" id="CHEBI:58272"/>
        <dbReference type="ChEBI" id="CHEBI:58289"/>
        <dbReference type="EC" id="5.4.2.11"/>
    </reaction>
</comment>
<dbReference type="RefSeq" id="WP_191204010.1">
    <property type="nucleotide sequence ID" value="NZ_JACXZA010000003.1"/>
</dbReference>
<feature type="binding site" evidence="4">
    <location>
        <position position="60"/>
    </location>
    <ligand>
        <name>substrate</name>
    </ligand>
</feature>
<keyword evidence="2 4" id="KW-0324">Glycolysis</keyword>
<dbReference type="CDD" id="cd07067">
    <property type="entry name" value="HP_PGM_like"/>
    <property type="match status" value="1"/>
</dbReference>
<sequence>MKKIVLLRHGQSEWNLTNRFTGWTDVDLSEGGLNEARQAADILKANGYQFDIAYSSYLKRAIRTAWIVLHHLDLAWIPVEKTWMLNERHYGALQGLNKAETEEQYGKEQVQIWRRSADVSPPALEADDPRNARFESKYHALTDEEIPLTESLIDTEERVLKYWNHYIKDALLHNQHVLIAAHGNTIRALIKYLDHRTSDGIIGISVPTGIPLVYELDDDLNAITSYLLDKDGGKNPIQST</sequence>
<feature type="binding site" evidence="4">
    <location>
        <position position="98"/>
    </location>
    <ligand>
        <name>substrate</name>
    </ligand>
</feature>
<protein>
    <recommendedName>
        <fullName evidence="4 5">2,3-bisphosphoglycerate-dependent phosphoglycerate mutase</fullName>
        <shortName evidence="4">BPG-dependent PGAM</shortName>
        <shortName evidence="4">PGAM</shortName>
        <shortName evidence="4">Phosphoglyceromutase</shortName>
        <shortName evidence="4">dPGM</shortName>
        <ecNumber evidence="4 5">5.4.2.11</ecNumber>
    </recommendedName>
</protein>
<dbReference type="EMBL" id="JACXZA010000003">
    <property type="protein sequence ID" value="MBD3919716.1"/>
    <property type="molecule type" value="Genomic_DNA"/>
</dbReference>
<dbReference type="NCBIfam" id="TIGR01258">
    <property type="entry name" value="pgm_1"/>
    <property type="match status" value="1"/>
</dbReference>
<dbReference type="InterPro" id="IPR005952">
    <property type="entry name" value="Phosphogly_mut1"/>
</dbReference>
<evidence type="ECO:0000256" key="1">
    <source>
        <dbReference type="ARBA" id="ARBA00006717"/>
    </source>
</evidence>
<dbReference type="PROSITE" id="PS00175">
    <property type="entry name" value="PG_MUTASE"/>
    <property type="match status" value="1"/>
</dbReference>